<gene>
    <name evidence="9" type="ORF">DVA86_25340</name>
</gene>
<dbReference type="AlphaFoldDB" id="A0A345XV13"/>
<feature type="domain" description="Major facilitator superfamily (MFS) profile" evidence="8">
    <location>
        <begin position="194"/>
        <end position="431"/>
    </location>
</feature>
<evidence type="ECO:0000256" key="1">
    <source>
        <dbReference type="ARBA" id="ARBA00004651"/>
    </source>
</evidence>
<dbReference type="Proteomes" id="UP000254425">
    <property type="component" value="Chromosome"/>
</dbReference>
<evidence type="ECO:0000256" key="2">
    <source>
        <dbReference type="ARBA" id="ARBA00022475"/>
    </source>
</evidence>
<protein>
    <submittedName>
        <fullName evidence="9">MFS transporter</fullName>
    </submittedName>
</protein>
<dbReference type="RefSeq" id="WP_208881668.1">
    <property type="nucleotide sequence ID" value="NZ_CP031320.1"/>
</dbReference>
<dbReference type="GO" id="GO:0022857">
    <property type="term" value="F:transmembrane transporter activity"/>
    <property type="evidence" value="ECO:0007669"/>
    <property type="project" value="InterPro"/>
</dbReference>
<feature type="transmembrane region" description="Helical" evidence="7">
    <location>
        <begin position="388"/>
        <end position="407"/>
    </location>
</feature>
<dbReference type="SUPFAM" id="SSF103473">
    <property type="entry name" value="MFS general substrate transporter"/>
    <property type="match status" value="1"/>
</dbReference>
<evidence type="ECO:0000256" key="7">
    <source>
        <dbReference type="SAM" id="Phobius"/>
    </source>
</evidence>
<name>A0A345XV13_9ACTN</name>
<feature type="transmembrane region" description="Helical" evidence="7">
    <location>
        <begin position="326"/>
        <end position="349"/>
    </location>
</feature>
<sequence length="431" mass="44008">MPDQRTRSRIRSRTVPPPAVPPADRARGAGYREVFAVREFRAVFAAHVLSMLGSVVSGIALPVLVYARTGSPLLSALTFALGFLPFAAGGAVLAPVADRYPARRVLVGCDLVCAACVAAMVLPGAPVAVLLALRAAAALVQPLFTGVRAASLGHILAGDAFVLGRSLIRIVAQSAQIAGFAAAGLLLVVVTPRAALLITVGCFLLSALILRRGTRERPPAASVRTRGGIRALLADPRIRALLALSWVPSAFLVVPEALAPAYADGLGAGPAAVGLLLAAMPVGSALAELAAGAWLRPAARERLVLPLSACLLLPLVLFAFRPGLVASLALLVLTGTGMAYILGLDRWFFDAVPEELRGRAMTLLSGGLMTGQGIGMAAGGLAAEFAPAHWVAAGAGASGTVCALAVVRAVRRHRAGPDAAKRARPGPAVGV</sequence>
<feature type="transmembrane region" description="Helical" evidence="7">
    <location>
        <begin position="42"/>
        <end position="67"/>
    </location>
</feature>
<evidence type="ECO:0000256" key="3">
    <source>
        <dbReference type="ARBA" id="ARBA00022692"/>
    </source>
</evidence>
<evidence type="ECO:0000256" key="5">
    <source>
        <dbReference type="ARBA" id="ARBA00023136"/>
    </source>
</evidence>
<keyword evidence="5 7" id="KW-0472">Membrane</keyword>
<dbReference type="InterPro" id="IPR020846">
    <property type="entry name" value="MFS_dom"/>
</dbReference>
<reference evidence="9 10" key="1">
    <citation type="submission" date="2018-07" db="EMBL/GenBank/DDBJ databases">
        <title>Draft genome of the type strain Streptomyces armeniacus ATCC 15676.</title>
        <authorList>
            <person name="Labana P."/>
            <person name="Gosse J.T."/>
            <person name="Boddy C.N."/>
        </authorList>
    </citation>
    <scope>NUCLEOTIDE SEQUENCE [LARGE SCALE GENOMIC DNA]</scope>
    <source>
        <strain evidence="9 10">ATCC 15676</strain>
    </source>
</reference>
<dbReference type="EMBL" id="CP031320">
    <property type="protein sequence ID" value="AXK35479.1"/>
    <property type="molecule type" value="Genomic_DNA"/>
</dbReference>
<evidence type="ECO:0000256" key="6">
    <source>
        <dbReference type="SAM" id="MobiDB-lite"/>
    </source>
</evidence>
<dbReference type="InterPro" id="IPR011701">
    <property type="entry name" value="MFS"/>
</dbReference>
<evidence type="ECO:0000313" key="10">
    <source>
        <dbReference type="Proteomes" id="UP000254425"/>
    </source>
</evidence>
<feature type="transmembrane region" description="Helical" evidence="7">
    <location>
        <begin position="240"/>
        <end position="259"/>
    </location>
</feature>
<dbReference type="InterPro" id="IPR036259">
    <property type="entry name" value="MFS_trans_sf"/>
</dbReference>
<dbReference type="GO" id="GO:0005886">
    <property type="term" value="C:plasma membrane"/>
    <property type="evidence" value="ECO:0007669"/>
    <property type="project" value="UniProtKB-SubCell"/>
</dbReference>
<feature type="region of interest" description="Disordered" evidence="6">
    <location>
        <begin position="1"/>
        <end position="22"/>
    </location>
</feature>
<feature type="transmembrane region" description="Helical" evidence="7">
    <location>
        <begin position="73"/>
        <end position="93"/>
    </location>
</feature>
<feature type="transmembrane region" description="Helical" evidence="7">
    <location>
        <begin position="303"/>
        <end position="320"/>
    </location>
</feature>
<keyword evidence="10" id="KW-1185">Reference proteome</keyword>
<dbReference type="PANTHER" id="PTHR23513">
    <property type="entry name" value="INTEGRAL MEMBRANE EFFLUX PROTEIN-RELATED"/>
    <property type="match status" value="1"/>
</dbReference>
<evidence type="ECO:0000256" key="4">
    <source>
        <dbReference type="ARBA" id="ARBA00022989"/>
    </source>
</evidence>
<feature type="transmembrane region" description="Helical" evidence="7">
    <location>
        <begin position="361"/>
        <end position="382"/>
    </location>
</feature>
<proteinExistence type="predicted"/>
<comment type="subcellular location">
    <subcellularLocation>
        <location evidence="1">Cell membrane</location>
        <topology evidence="1">Multi-pass membrane protein</topology>
    </subcellularLocation>
</comment>
<dbReference type="Gene3D" id="1.20.1250.20">
    <property type="entry name" value="MFS general substrate transporter like domains"/>
    <property type="match status" value="2"/>
</dbReference>
<keyword evidence="4 7" id="KW-1133">Transmembrane helix</keyword>
<accession>A0A345XV13</accession>
<feature type="transmembrane region" description="Helical" evidence="7">
    <location>
        <begin position="271"/>
        <end position="291"/>
    </location>
</feature>
<dbReference type="KEGG" id="sarm:DVA86_25340"/>
<dbReference type="Pfam" id="PF07690">
    <property type="entry name" value="MFS_1"/>
    <property type="match status" value="1"/>
</dbReference>
<keyword evidence="2" id="KW-1003">Cell membrane</keyword>
<feature type="transmembrane region" description="Helical" evidence="7">
    <location>
        <begin position="194"/>
        <end position="210"/>
    </location>
</feature>
<dbReference type="PANTHER" id="PTHR23513:SF11">
    <property type="entry name" value="STAPHYLOFERRIN A TRANSPORTER"/>
    <property type="match status" value="1"/>
</dbReference>
<feature type="transmembrane region" description="Helical" evidence="7">
    <location>
        <begin position="105"/>
        <end position="122"/>
    </location>
</feature>
<evidence type="ECO:0000313" key="9">
    <source>
        <dbReference type="EMBL" id="AXK35479.1"/>
    </source>
</evidence>
<dbReference type="PROSITE" id="PS50850">
    <property type="entry name" value="MFS"/>
    <property type="match status" value="1"/>
</dbReference>
<keyword evidence="3 7" id="KW-0812">Transmembrane</keyword>
<organism evidence="9 10">
    <name type="scientific">Streptomyces armeniacus</name>
    <dbReference type="NCBI Taxonomy" id="83291"/>
    <lineage>
        <taxon>Bacteria</taxon>
        <taxon>Bacillati</taxon>
        <taxon>Actinomycetota</taxon>
        <taxon>Actinomycetes</taxon>
        <taxon>Kitasatosporales</taxon>
        <taxon>Streptomycetaceae</taxon>
        <taxon>Streptomyces</taxon>
    </lineage>
</organism>
<evidence type="ECO:0000259" key="8">
    <source>
        <dbReference type="PROSITE" id="PS50850"/>
    </source>
</evidence>
<dbReference type="CDD" id="cd06173">
    <property type="entry name" value="MFS_MefA_like"/>
    <property type="match status" value="1"/>
</dbReference>